<feature type="compositionally biased region" description="Pro residues" evidence="1">
    <location>
        <begin position="622"/>
        <end position="633"/>
    </location>
</feature>
<dbReference type="Pfam" id="PF23899">
    <property type="entry name" value="SU10_portal"/>
    <property type="match status" value="1"/>
</dbReference>
<organism evidence="2">
    <name type="scientific">Eiseniibacteriota bacterium</name>
    <dbReference type="NCBI Taxonomy" id="2212470"/>
    <lineage>
        <taxon>Bacteria</taxon>
        <taxon>Candidatus Eiseniibacteriota</taxon>
    </lineage>
</organism>
<proteinExistence type="predicted"/>
<feature type="region of interest" description="Disordered" evidence="1">
    <location>
        <begin position="1"/>
        <end position="36"/>
    </location>
</feature>
<feature type="compositionally biased region" description="Basic and acidic residues" evidence="1">
    <location>
        <begin position="271"/>
        <end position="285"/>
    </location>
</feature>
<feature type="compositionally biased region" description="Polar residues" evidence="1">
    <location>
        <begin position="287"/>
        <end position="297"/>
    </location>
</feature>
<comment type="caution">
    <text evidence="2">The sequence shown here is derived from an EMBL/GenBank/DDBJ whole genome shotgun (WGS) entry which is preliminary data.</text>
</comment>
<dbReference type="EMBL" id="DSQF01000012">
    <property type="protein sequence ID" value="HGZ42717.1"/>
    <property type="molecule type" value="Genomic_DNA"/>
</dbReference>
<sequence>MPTLGETKPLGGQENPSLPSAPPPTKKQQDNSETVQTWTSRFTKAKKFLEPFIERDQQAFEFWYMWREFRGPYRSNIFPPDVHAAVESIVPRLTKGRPRPIVLGGRSVSTDTALAVQRGHDALWSIMDMDDKFEVLVKRGTWFGFGPEKITWKTTGHEEPVYEHIPVLDQLGQPTGFTKRRQVMEAVETKDDEGNVTTTEKPKTQFVPDYHAPVSEVCDPARVFFPRGYAREEDLPWVIFQYFKRKSELDEKLYDLSQLDASAANTADDPTLDRDKVHRLPRKSDVLGQTDSSNLGQTDTTAAPDDDKDDPMVELLECWERPCKKYPKGRLVTLANRKAVLRDRPNPMPEGELPLVVFGYIEDTFNLRNVGVARELERLVLERADKRNQRMDNVSRAIDGMTLLQKDEPLEDGDLVHRPNGVIRLSELGNLKEKETKDVTSSAYQEDGLLLQDMARATGANEYVVGGGKRADETLGQTDLLVSSANERYDGVIRRLERSLNRHARLVHMLVQQNWEDDQSLDWVDANGDLQEQDFSPANFAGVSAKRLRYDAKSVVAYKEVSRKQGMQLMELTDKLLSGDPLKIAAAKPILRPLLELFDEIKVNPTELMNAIEAYAKIKLTPPPPAPPVPPVDNQPVDDVVPLDAPTPDQSQTLASTTKL</sequence>
<accession>A0A832I8W4</accession>
<feature type="region of interest" description="Disordered" evidence="1">
    <location>
        <begin position="622"/>
        <end position="660"/>
    </location>
</feature>
<feature type="compositionally biased region" description="Polar residues" evidence="1">
    <location>
        <begin position="648"/>
        <end position="660"/>
    </location>
</feature>
<protein>
    <recommendedName>
        <fullName evidence="3">Portal protein</fullName>
    </recommendedName>
</protein>
<evidence type="ECO:0008006" key="3">
    <source>
        <dbReference type="Google" id="ProtNLM"/>
    </source>
</evidence>
<evidence type="ECO:0000256" key="1">
    <source>
        <dbReference type="SAM" id="MobiDB-lite"/>
    </source>
</evidence>
<dbReference type="InterPro" id="IPR056909">
    <property type="entry name" value="SU10_portal"/>
</dbReference>
<gene>
    <name evidence="2" type="ORF">ENR23_04695</name>
</gene>
<reference evidence="2" key="1">
    <citation type="journal article" date="2020" name="mSystems">
        <title>Genome- and Community-Level Interaction Insights into Carbon Utilization and Element Cycling Functions of Hydrothermarchaeota in Hydrothermal Sediment.</title>
        <authorList>
            <person name="Zhou Z."/>
            <person name="Liu Y."/>
            <person name="Xu W."/>
            <person name="Pan J."/>
            <person name="Luo Z.H."/>
            <person name="Li M."/>
        </authorList>
    </citation>
    <scope>NUCLEOTIDE SEQUENCE [LARGE SCALE GENOMIC DNA]</scope>
    <source>
        <strain evidence="2">SpSt-381</strain>
    </source>
</reference>
<dbReference type="AlphaFoldDB" id="A0A832I8W4"/>
<feature type="region of interest" description="Disordered" evidence="1">
    <location>
        <begin position="265"/>
        <end position="310"/>
    </location>
</feature>
<evidence type="ECO:0000313" key="2">
    <source>
        <dbReference type="EMBL" id="HGZ42717.1"/>
    </source>
</evidence>
<name>A0A832I8W4_UNCEI</name>